<dbReference type="SMART" id="SM00448">
    <property type="entry name" value="REC"/>
    <property type="match status" value="1"/>
</dbReference>
<dbReference type="SUPFAM" id="SSF46894">
    <property type="entry name" value="C-terminal effector domain of the bipartite response regulators"/>
    <property type="match status" value="1"/>
</dbReference>
<keyword evidence="1 5" id="KW-0597">Phosphoprotein</keyword>
<dbReference type="CDD" id="cd06170">
    <property type="entry name" value="LuxR_C_like"/>
    <property type="match status" value="1"/>
</dbReference>
<dbReference type="GO" id="GO:0000160">
    <property type="term" value="P:phosphorelay signal transduction system"/>
    <property type="evidence" value="ECO:0007669"/>
    <property type="project" value="InterPro"/>
</dbReference>
<dbReference type="Pfam" id="PF00072">
    <property type="entry name" value="Response_reg"/>
    <property type="match status" value="1"/>
</dbReference>
<evidence type="ECO:0000259" key="7">
    <source>
        <dbReference type="PROSITE" id="PS50110"/>
    </source>
</evidence>
<dbReference type="PROSITE" id="PS50043">
    <property type="entry name" value="HTH_LUXR_2"/>
    <property type="match status" value="1"/>
</dbReference>
<evidence type="ECO:0000256" key="1">
    <source>
        <dbReference type="ARBA" id="ARBA00022553"/>
    </source>
</evidence>
<keyword evidence="3 8" id="KW-0238">DNA-binding</keyword>
<dbReference type="CDD" id="cd17535">
    <property type="entry name" value="REC_NarL-like"/>
    <property type="match status" value="1"/>
</dbReference>
<feature type="domain" description="HTH luxR-type" evidence="6">
    <location>
        <begin position="150"/>
        <end position="215"/>
    </location>
</feature>
<evidence type="ECO:0000256" key="4">
    <source>
        <dbReference type="ARBA" id="ARBA00023163"/>
    </source>
</evidence>
<dbReference type="InterPro" id="IPR011006">
    <property type="entry name" value="CheY-like_superfamily"/>
</dbReference>
<evidence type="ECO:0000313" key="8">
    <source>
        <dbReference type="EMBL" id="GAU09185.1"/>
    </source>
</evidence>
<dbReference type="InterPro" id="IPR016032">
    <property type="entry name" value="Sig_transdc_resp-reg_C-effctor"/>
</dbReference>
<reference evidence="9" key="1">
    <citation type="submission" date="2016-06" db="EMBL/GenBank/DDBJ databases">
        <title>Draft genome sequence of Desulfoplanes formicivorans strain Pf12B.</title>
        <authorList>
            <person name="Watanabe M."/>
            <person name="Kojima H."/>
            <person name="Fukui M."/>
        </authorList>
    </citation>
    <scope>NUCLEOTIDE SEQUENCE [LARGE SCALE GENOMIC DNA]</scope>
    <source>
        <strain evidence="9">Pf12B</strain>
    </source>
</reference>
<feature type="modified residue" description="4-aspartylphosphate" evidence="5">
    <location>
        <position position="58"/>
    </location>
</feature>
<dbReference type="PANTHER" id="PTHR43214:SF41">
    <property type="entry name" value="NITRATE_NITRITE RESPONSE REGULATOR PROTEIN NARP"/>
    <property type="match status" value="1"/>
</dbReference>
<proteinExistence type="predicted"/>
<dbReference type="PRINTS" id="PR00038">
    <property type="entry name" value="HTHLUXR"/>
</dbReference>
<organism evidence="8 9">
    <name type="scientific">Desulfoplanes formicivorans</name>
    <dbReference type="NCBI Taxonomy" id="1592317"/>
    <lineage>
        <taxon>Bacteria</taxon>
        <taxon>Pseudomonadati</taxon>
        <taxon>Thermodesulfobacteriota</taxon>
        <taxon>Desulfovibrionia</taxon>
        <taxon>Desulfovibrionales</taxon>
        <taxon>Desulfoplanaceae</taxon>
        <taxon>Desulfoplanes</taxon>
    </lineage>
</organism>
<evidence type="ECO:0000313" key="9">
    <source>
        <dbReference type="Proteomes" id="UP000095200"/>
    </source>
</evidence>
<dbReference type="PROSITE" id="PS50110">
    <property type="entry name" value="RESPONSE_REGULATORY"/>
    <property type="match status" value="1"/>
</dbReference>
<evidence type="ECO:0000259" key="6">
    <source>
        <dbReference type="PROSITE" id="PS50043"/>
    </source>
</evidence>
<evidence type="ECO:0000256" key="5">
    <source>
        <dbReference type="PROSITE-ProRule" id="PRU00169"/>
    </source>
</evidence>
<dbReference type="PANTHER" id="PTHR43214">
    <property type="entry name" value="TWO-COMPONENT RESPONSE REGULATOR"/>
    <property type="match status" value="1"/>
</dbReference>
<dbReference type="GO" id="GO:0006355">
    <property type="term" value="P:regulation of DNA-templated transcription"/>
    <property type="evidence" value="ECO:0007669"/>
    <property type="project" value="InterPro"/>
</dbReference>
<dbReference type="Pfam" id="PF00196">
    <property type="entry name" value="GerE"/>
    <property type="match status" value="1"/>
</dbReference>
<dbReference type="PROSITE" id="PS00622">
    <property type="entry name" value="HTH_LUXR_1"/>
    <property type="match status" value="1"/>
</dbReference>
<dbReference type="GO" id="GO:0003677">
    <property type="term" value="F:DNA binding"/>
    <property type="evidence" value="ECO:0007669"/>
    <property type="project" value="UniProtKB-KW"/>
</dbReference>
<protein>
    <submittedName>
        <fullName evidence="8">DNA-binding response regulator</fullName>
    </submittedName>
</protein>
<dbReference type="AlphaFoldDB" id="A0A194AIX6"/>
<dbReference type="Gene3D" id="3.40.50.2300">
    <property type="match status" value="1"/>
</dbReference>
<evidence type="ECO:0000256" key="3">
    <source>
        <dbReference type="ARBA" id="ARBA00023125"/>
    </source>
</evidence>
<dbReference type="EMBL" id="BDFE01000017">
    <property type="protein sequence ID" value="GAU09185.1"/>
    <property type="molecule type" value="Genomic_DNA"/>
</dbReference>
<keyword evidence="9" id="KW-1185">Reference proteome</keyword>
<gene>
    <name evidence="8" type="ORF">DPF_1905</name>
</gene>
<name>A0A194AIX6_9BACT</name>
<dbReference type="Proteomes" id="UP000095200">
    <property type="component" value="Unassembled WGS sequence"/>
</dbReference>
<dbReference type="SMART" id="SM00421">
    <property type="entry name" value="HTH_LUXR"/>
    <property type="match status" value="1"/>
</dbReference>
<accession>A0A194AIX6</accession>
<feature type="domain" description="Response regulatory" evidence="7">
    <location>
        <begin position="7"/>
        <end position="123"/>
    </location>
</feature>
<dbReference type="InterPro" id="IPR039420">
    <property type="entry name" value="WalR-like"/>
</dbReference>
<dbReference type="STRING" id="1592317.DPF_1905"/>
<comment type="caution">
    <text evidence="8">The sequence shown here is derived from an EMBL/GenBank/DDBJ whole genome shotgun (WGS) entry which is preliminary data.</text>
</comment>
<dbReference type="InterPro" id="IPR058245">
    <property type="entry name" value="NreC/VraR/RcsB-like_REC"/>
</dbReference>
<keyword evidence="4" id="KW-0804">Transcription</keyword>
<sequence>MTSAPYSILIADDHEIVRDGLKSMLAMFDEFNVVGEAKDGLETIQAFDSLCPDILLLDLSMPGLNGALTTKKIMTDHPDAKILILTAHYADEYLYSTLEAGAMGYILKEQPSDELIHAIKTVLKGEPYLSPKISSHIISSFVAAKREQQYSPSFATLTVREREVLSLVALGKTSKSIAEQLHLSVKTVEKHRSNLLKKTGLHNASALTEYAIKHGLVIKTQKNIMEL</sequence>
<dbReference type="InterPro" id="IPR001789">
    <property type="entry name" value="Sig_transdc_resp-reg_receiver"/>
</dbReference>
<dbReference type="InterPro" id="IPR000792">
    <property type="entry name" value="Tscrpt_reg_LuxR_C"/>
</dbReference>
<evidence type="ECO:0000256" key="2">
    <source>
        <dbReference type="ARBA" id="ARBA00023015"/>
    </source>
</evidence>
<keyword evidence="2" id="KW-0805">Transcription regulation</keyword>
<dbReference type="SUPFAM" id="SSF52172">
    <property type="entry name" value="CheY-like"/>
    <property type="match status" value="1"/>
</dbReference>